<gene>
    <name evidence="2" type="ORF">B296_00031040</name>
</gene>
<feature type="region of interest" description="Disordered" evidence="1">
    <location>
        <begin position="1"/>
        <end position="55"/>
    </location>
</feature>
<reference evidence="2 3" key="1">
    <citation type="journal article" date="2014" name="Agronomy (Basel)">
        <title>A Draft Genome Sequence for Ensete ventricosum, the Drought-Tolerant Tree Against Hunger.</title>
        <authorList>
            <person name="Harrison J."/>
            <person name="Moore K.A."/>
            <person name="Paszkiewicz K."/>
            <person name="Jones T."/>
            <person name="Grant M."/>
            <person name="Ambacheew D."/>
            <person name="Muzemil S."/>
            <person name="Studholme D.J."/>
        </authorList>
    </citation>
    <scope>NUCLEOTIDE SEQUENCE [LARGE SCALE GENOMIC DNA]</scope>
</reference>
<name>A0A427A7J1_ENSVE</name>
<evidence type="ECO:0000313" key="2">
    <source>
        <dbReference type="EMBL" id="RRT72210.1"/>
    </source>
</evidence>
<feature type="region of interest" description="Disordered" evidence="1">
    <location>
        <begin position="67"/>
        <end position="96"/>
    </location>
</feature>
<proteinExistence type="predicted"/>
<protein>
    <submittedName>
        <fullName evidence="2">Uncharacterized protein</fullName>
    </submittedName>
</protein>
<evidence type="ECO:0000256" key="1">
    <source>
        <dbReference type="SAM" id="MobiDB-lite"/>
    </source>
</evidence>
<evidence type="ECO:0000313" key="3">
    <source>
        <dbReference type="Proteomes" id="UP000287651"/>
    </source>
</evidence>
<dbReference type="EMBL" id="AMZH03003475">
    <property type="protein sequence ID" value="RRT72210.1"/>
    <property type="molecule type" value="Genomic_DNA"/>
</dbReference>
<organism evidence="2 3">
    <name type="scientific">Ensete ventricosum</name>
    <name type="common">Abyssinian banana</name>
    <name type="synonym">Musa ensete</name>
    <dbReference type="NCBI Taxonomy" id="4639"/>
    <lineage>
        <taxon>Eukaryota</taxon>
        <taxon>Viridiplantae</taxon>
        <taxon>Streptophyta</taxon>
        <taxon>Embryophyta</taxon>
        <taxon>Tracheophyta</taxon>
        <taxon>Spermatophyta</taxon>
        <taxon>Magnoliopsida</taxon>
        <taxon>Liliopsida</taxon>
        <taxon>Zingiberales</taxon>
        <taxon>Musaceae</taxon>
        <taxon>Ensete</taxon>
    </lineage>
</organism>
<sequence>MLVHEERQKQIKLSAYEAKPPGQQPKEVGNNNSKEVGNSSPKEGGNSTIPASILMPHLQNLFQQTSFQQLREKKKREKKGKNLESDAGLPSPDLDLLPRLCEISPLEGKETSPCVGRRNKV</sequence>
<dbReference type="AlphaFoldDB" id="A0A427A7J1"/>
<feature type="compositionally biased region" description="Low complexity" evidence="1">
    <location>
        <begin position="86"/>
        <end position="96"/>
    </location>
</feature>
<accession>A0A427A7J1</accession>
<feature type="non-terminal residue" evidence="2">
    <location>
        <position position="121"/>
    </location>
</feature>
<feature type="compositionally biased region" description="Polar residues" evidence="1">
    <location>
        <begin position="29"/>
        <end position="50"/>
    </location>
</feature>
<comment type="caution">
    <text evidence="2">The sequence shown here is derived from an EMBL/GenBank/DDBJ whole genome shotgun (WGS) entry which is preliminary data.</text>
</comment>
<dbReference type="Proteomes" id="UP000287651">
    <property type="component" value="Unassembled WGS sequence"/>
</dbReference>